<gene>
    <name evidence="1" type="ORF">BDM02DRAFT_1946142</name>
</gene>
<comment type="caution">
    <text evidence="1">The sequence shown here is derived from an EMBL/GenBank/DDBJ whole genome shotgun (WGS) entry which is preliminary data.</text>
</comment>
<sequence>MESQLSELLGFLHDRNPQARQIALSNLLGHTPKEAPSRSIFFKGLQGGGFGKQPESEVMRDLKLLCRDQLAIAHDAFRALVNLSDSPIIIPALSDTEFLQFLVSYILNPQATLADLAAMLLSNLSVSAAVTLALVSMKISIIPDPKNPEAFYPVQSRSGTTPLPPPGDSQDVPAMPLLVDAFAQGAIVDENQQLDERKRKGELHFLASVFANITTSQTGRCFFLTPFPSKPWLQDLPLEYPLAKAIVFTEHKDKIRRGGVGSTIKNCAFHAPAHSAMLLPETEQVAVSPSTKEAPGIDTLPAILLPLVGPEGFDLDDLDKLPASLQLLPPDKKREPDEALRLIHIETLLLLCTTRWGRDYLRDNERLVNLLKRDEGPETENDSGVVGVDDEDEDDDKITEV</sequence>
<evidence type="ECO:0000313" key="2">
    <source>
        <dbReference type="Proteomes" id="UP000886501"/>
    </source>
</evidence>
<dbReference type="EMBL" id="MU118001">
    <property type="protein sequence ID" value="KAF9649195.1"/>
    <property type="molecule type" value="Genomic_DNA"/>
</dbReference>
<accession>A0ACB6ZHE0</accession>
<name>A0ACB6ZHE0_THEGA</name>
<reference evidence="1" key="1">
    <citation type="submission" date="2019-10" db="EMBL/GenBank/DDBJ databases">
        <authorList>
            <consortium name="DOE Joint Genome Institute"/>
            <person name="Kuo A."/>
            <person name="Miyauchi S."/>
            <person name="Kiss E."/>
            <person name="Drula E."/>
            <person name="Kohler A."/>
            <person name="Sanchez-Garcia M."/>
            <person name="Andreopoulos B."/>
            <person name="Barry K.W."/>
            <person name="Bonito G."/>
            <person name="Buee M."/>
            <person name="Carver A."/>
            <person name="Chen C."/>
            <person name="Cichocki N."/>
            <person name="Clum A."/>
            <person name="Culley D."/>
            <person name="Crous P.W."/>
            <person name="Fauchery L."/>
            <person name="Girlanda M."/>
            <person name="Hayes R."/>
            <person name="Keri Z."/>
            <person name="Labutti K."/>
            <person name="Lipzen A."/>
            <person name="Lombard V."/>
            <person name="Magnuson J."/>
            <person name="Maillard F."/>
            <person name="Morin E."/>
            <person name="Murat C."/>
            <person name="Nolan M."/>
            <person name="Ohm R."/>
            <person name="Pangilinan J."/>
            <person name="Pereira M."/>
            <person name="Perotto S."/>
            <person name="Peter M."/>
            <person name="Riley R."/>
            <person name="Sitrit Y."/>
            <person name="Stielow B."/>
            <person name="Szollosi G."/>
            <person name="Zifcakova L."/>
            <person name="Stursova M."/>
            <person name="Spatafora J.W."/>
            <person name="Tedersoo L."/>
            <person name="Vaario L.-M."/>
            <person name="Yamada A."/>
            <person name="Yan M."/>
            <person name="Wang P."/>
            <person name="Xu J."/>
            <person name="Bruns T."/>
            <person name="Baldrian P."/>
            <person name="Vilgalys R."/>
            <person name="Henrissat B."/>
            <person name="Grigoriev I.V."/>
            <person name="Hibbett D."/>
            <person name="Nagy L.G."/>
            <person name="Martin F.M."/>
        </authorList>
    </citation>
    <scope>NUCLEOTIDE SEQUENCE</scope>
    <source>
        <strain evidence="1">P2</strain>
    </source>
</reference>
<keyword evidence="2" id="KW-1185">Reference proteome</keyword>
<dbReference type="Proteomes" id="UP000886501">
    <property type="component" value="Unassembled WGS sequence"/>
</dbReference>
<reference evidence="1" key="2">
    <citation type="journal article" date="2020" name="Nat. Commun.">
        <title>Large-scale genome sequencing of mycorrhizal fungi provides insights into the early evolution of symbiotic traits.</title>
        <authorList>
            <person name="Miyauchi S."/>
            <person name="Kiss E."/>
            <person name="Kuo A."/>
            <person name="Drula E."/>
            <person name="Kohler A."/>
            <person name="Sanchez-Garcia M."/>
            <person name="Morin E."/>
            <person name="Andreopoulos B."/>
            <person name="Barry K.W."/>
            <person name="Bonito G."/>
            <person name="Buee M."/>
            <person name="Carver A."/>
            <person name="Chen C."/>
            <person name="Cichocki N."/>
            <person name="Clum A."/>
            <person name="Culley D."/>
            <person name="Crous P.W."/>
            <person name="Fauchery L."/>
            <person name="Girlanda M."/>
            <person name="Hayes R.D."/>
            <person name="Keri Z."/>
            <person name="LaButti K."/>
            <person name="Lipzen A."/>
            <person name="Lombard V."/>
            <person name="Magnuson J."/>
            <person name="Maillard F."/>
            <person name="Murat C."/>
            <person name="Nolan M."/>
            <person name="Ohm R.A."/>
            <person name="Pangilinan J."/>
            <person name="Pereira M.F."/>
            <person name="Perotto S."/>
            <person name="Peter M."/>
            <person name="Pfister S."/>
            <person name="Riley R."/>
            <person name="Sitrit Y."/>
            <person name="Stielow J.B."/>
            <person name="Szollosi G."/>
            <person name="Zifcakova L."/>
            <person name="Stursova M."/>
            <person name="Spatafora J.W."/>
            <person name="Tedersoo L."/>
            <person name="Vaario L.M."/>
            <person name="Yamada A."/>
            <person name="Yan M."/>
            <person name="Wang P."/>
            <person name="Xu J."/>
            <person name="Bruns T."/>
            <person name="Baldrian P."/>
            <person name="Vilgalys R."/>
            <person name="Dunand C."/>
            <person name="Henrissat B."/>
            <person name="Grigoriev I.V."/>
            <person name="Hibbett D."/>
            <person name="Nagy L.G."/>
            <person name="Martin F.M."/>
        </authorList>
    </citation>
    <scope>NUCLEOTIDE SEQUENCE</scope>
    <source>
        <strain evidence="1">P2</strain>
    </source>
</reference>
<protein>
    <submittedName>
        <fullName evidence="1">DUF383-domain-containing protein</fullName>
    </submittedName>
</protein>
<evidence type="ECO:0000313" key="1">
    <source>
        <dbReference type="EMBL" id="KAF9649195.1"/>
    </source>
</evidence>
<proteinExistence type="predicted"/>
<organism evidence="1 2">
    <name type="scientific">Thelephora ganbajun</name>
    <name type="common">Ganba fungus</name>
    <dbReference type="NCBI Taxonomy" id="370292"/>
    <lineage>
        <taxon>Eukaryota</taxon>
        <taxon>Fungi</taxon>
        <taxon>Dikarya</taxon>
        <taxon>Basidiomycota</taxon>
        <taxon>Agaricomycotina</taxon>
        <taxon>Agaricomycetes</taxon>
        <taxon>Thelephorales</taxon>
        <taxon>Thelephoraceae</taxon>
        <taxon>Thelephora</taxon>
    </lineage>
</organism>